<dbReference type="InterPro" id="IPR050553">
    <property type="entry name" value="Thioredoxin_ResA/DsbE_sf"/>
</dbReference>
<dbReference type="RefSeq" id="WP_133794025.1">
    <property type="nucleotide sequence ID" value="NZ_SOCA01000002.1"/>
</dbReference>
<feature type="domain" description="Thioredoxin" evidence="5">
    <location>
        <begin position="155"/>
        <end position="301"/>
    </location>
</feature>
<dbReference type="InterPro" id="IPR013740">
    <property type="entry name" value="Redoxin"/>
</dbReference>
<dbReference type="SUPFAM" id="SSF52833">
    <property type="entry name" value="Thioredoxin-like"/>
    <property type="match status" value="1"/>
</dbReference>
<dbReference type="EMBL" id="SOCA01000002">
    <property type="protein sequence ID" value="TDU72913.1"/>
    <property type="molecule type" value="Genomic_DNA"/>
</dbReference>
<dbReference type="CDD" id="cd02966">
    <property type="entry name" value="TlpA_like_family"/>
    <property type="match status" value="1"/>
</dbReference>
<organism evidence="6 7">
    <name type="scientific">Prosthecobacter fusiformis</name>
    <dbReference type="NCBI Taxonomy" id="48464"/>
    <lineage>
        <taxon>Bacteria</taxon>
        <taxon>Pseudomonadati</taxon>
        <taxon>Verrucomicrobiota</taxon>
        <taxon>Verrucomicrobiia</taxon>
        <taxon>Verrucomicrobiales</taxon>
        <taxon>Verrucomicrobiaceae</taxon>
        <taxon>Prosthecobacter</taxon>
    </lineage>
</organism>
<dbReference type="GO" id="GO:0017004">
    <property type="term" value="P:cytochrome complex assembly"/>
    <property type="evidence" value="ECO:0007669"/>
    <property type="project" value="UniProtKB-KW"/>
</dbReference>
<dbReference type="PROSITE" id="PS51352">
    <property type="entry name" value="THIOREDOXIN_2"/>
    <property type="match status" value="1"/>
</dbReference>
<dbReference type="GO" id="GO:0016491">
    <property type="term" value="F:oxidoreductase activity"/>
    <property type="evidence" value="ECO:0007669"/>
    <property type="project" value="InterPro"/>
</dbReference>
<evidence type="ECO:0000256" key="3">
    <source>
        <dbReference type="ARBA" id="ARBA00023284"/>
    </source>
</evidence>
<keyword evidence="7" id="KW-1185">Reference proteome</keyword>
<proteinExistence type="predicted"/>
<dbReference type="AlphaFoldDB" id="A0A4V3FG15"/>
<keyword evidence="2" id="KW-0201">Cytochrome c-type biogenesis</keyword>
<dbReference type="InterPro" id="IPR017937">
    <property type="entry name" value="Thioredoxin_CS"/>
</dbReference>
<dbReference type="Gene3D" id="3.40.30.10">
    <property type="entry name" value="Glutaredoxin"/>
    <property type="match status" value="1"/>
</dbReference>
<accession>A0A4V3FG15</accession>
<feature type="signal peptide" evidence="4">
    <location>
        <begin position="1"/>
        <end position="21"/>
    </location>
</feature>
<evidence type="ECO:0000313" key="6">
    <source>
        <dbReference type="EMBL" id="TDU72913.1"/>
    </source>
</evidence>
<sequence>MKPIRPFLLAALLSASLQAQEAAPAPQELMQRLFDPKANEEQLMEAVKKAGMAGIPRQQLIEAKLVWGLRNQDSAWLTKILPELEVLAANFDRSQSAGLKSADEIRSFIAYTKALQAQDKNDEAGFKSQILEAIWLNPGQAQIFTQIIEKKRMEAKMANLKVDLALVITTHDGEATTLGDQLSDKKALLVDFWASWCGPCMQLMPELKKKAAELSKHGIVVAGMNKDDKDAQAVTAKIHDEQSIEFPWLIEPAERPFTKLLEIESIPRMVLIAPNGQVLFNGHPQDPALWVALQKVNPDIKAP</sequence>
<dbReference type="OrthoDB" id="193885at2"/>
<dbReference type="PANTHER" id="PTHR42852">
    <property type="entry name" value="THIOL:DISULFIDE INTERCHANGE PROTEIN DSBE"/>
    <property type="match status" value="1"/>
</dbReference>
<dbReference type="PANTHER" id="PTHR42852:SF13">
    <property type="entry name" value="PROTEIN DIPZ"/>
    <property type="match status" value="1"/>
</dbReference>
<dbReference type="GO" id="GO:0030313">
    <property type="term" value="C:cell envelope"/>
    <property type="evidence" value="ECO:0007669"/>
    <property type="project" value="UniProtKB-SubCell"/>
</dbReference>
<name>A0A4V3FG15_9BACT</name>
<dbReference type="Proteomes" id="UP000295662">
    <property type="component" value="Unassembled WGS sequence"/>
</dbReference>
<comment type="caution">
    <text evidence="6">The sequence shown here is derived from an EMBL/GenBank/DDBJ whole genome shotgun (WGS) entry which is preliminary data.</text>
</comment>
<dbReference type="PROSITE" id="PS00194">
    <property type="entry name" value="THIOREDOXIN_1"/>
    <property type="match status" value="1"/>
</dbReference>
<keyword evidence="3" id="KW-0676">Redox-active center</keyword>
<dbReference type="InterPro" id="IPR036249">
    <property type="entry name" value="Thioredoxin-like_sf"/>
</dbReference>
<evidence type="ECO:0000313" key="7">
    <source>
        <dbReference type="Proteomes" id="UP000295662"/>
    </source>
</evidence>
<reference evidence="6 7" key="1">
    <citation type="submission" date="2019-03" db="EMBL/GenBank/DDBJ databases">
        <title>Genomic Encyclopedia of Archaeal and Bacterial Type Strains, Phase II (KMG-II): from individual species to whole genera.</title>
        <authorList>
            <person name="Goeker M."/>
        </authorList>
    </citation>
    <scope>NUCLEOTIDE SEQUENCE [LARGE SCALE GENOMIC DNA]</scope>
    <source>
        <strain evidence="6 7">ATCC 25309</strain>
    </source>
</reference>
<comment type="subcellular location">
    <subcellularLocation>
        <location evidence="1">Cell envelope</location>
    </subcellularLocation>
</comment>
<dbReference type="InterPro" id="IPR013766">
    <property type="entry name" value="Thioredoxin_domain"/>
</dbReference>
<evidence type="ECO:0000256" key="4">
    <source>
        <dbReference type="SAM" id="SignalP"/>
    </source>
</evidence>
<evidence type="ECO:0000259" key="5">
    <source>
        <dbReference type="PROSITE" id="PS51352"/>
    </source>
</evidence>
<dbReference type="Pfam" id="PF08534">
    <property type="entry name" value="Redoxin"/>
    <property type="match status" value="1"/>
</dbReference>
<evidence type="ECO:0000256" key="1">
    <source>
        <dbReference type="ARBA" id="ARBA00004196"/>
    </source>
</evidence>
<protein>
    <submittedName>
        <fullName evidence="6">Thioredoxin</fullName>
    </submittedName>
</protein>
<evidence type="ECO:0000256" key="2">
    <source>
        <dbReference type="ARBA" id="ARBA00022748"/>
    </source>
</evidence>
<gene>
    <name evidence="6" type="ORF">EI77_01379</name>
</gene>
<keyword evidence="4" id="KW-0732">Signal</keyword>
<feature type="chain" id="PRO_5020567234" evidence="4">
    <location>
        <begin position="22"/>
        <end position="303"/>
    </location>
</feature>